<keyword evidence="9 13" id="KW-0560">Oxidoreductase</keyword>
<gene>
    <name evidence="21" type="primary">IMPDH1_1</name>
    <name evidence="21" type="ORF">FJT64_015741</name>
</gene>
<keyword evidence="8 13" id="KW-0630">Potassium</keyword>
<dbReference type="PANTHER" id="PTHR11911">
    <property type="entry name" value="INOSINE-5-MONOPHOSPHATE DEHYDROGENASE RELATED"/>
    <property type="match status" value="1"/>
</dbReference>
<dbReference type="GO" id="GO:0003938">
    <property type="term" value="F:IMP dehydrogenase activity"/>
    <property type="evidence" value="ECO:0007669"/>
    <property type="project" value="UniProtKB-UniRule"/>
</dbReference>
<comment type="catalytic activity">
    <reaction evidence="12 13 19">
        <text>IMP + NAD(+) + H2O = XMP + NADH + H(+)</text>
        <dbReference type="Rhea" id="RHEA:11708"/>
        <dbReference type="ChEBI" id="CHEBI:15377"/>
        <dbReference type="ChEBI" id="CHEBI:15378"/>
        <dbReference type="ChEBI" id="CHEBI:57464"/>
        <dbReference type="ChEBI" id="CHEBI:57540"/>
        <dbReference type="ChEBI" id="CHEBI:57945"/>
        <dbReference type="ChEBI" id="CHEBI:58053"/>
        <dbReference type="EC" id="1.1.1.205"/>
    </reaction>
</comment>
<feature type="binding site" evidence="13">
    <location>
        <position position="352"/>
    </location>
    <ligand>
        <name>IMP</name>
        <dbReference type="ChEBI" id="CHEBI:58053"/>
    </ligand>
</feature>
<dbReference type="SMART" id="SM00116">
    <property type="entry name" value="CBS"/>
    <property type="match status" value="2"/>
</dbReference>
<comment type="subunit">
    <text evidence="13">Homotetramer.</text>
</comment>
<comment type="caution">
    <text evidence="13">Lacks conserved residue(s) required for the propagation of feature annotation.</text>
</comment>
<evidence type="ECO:0000256" key="9">
    <source>
        <dbReference type="ARBA" id="ARBA00023002"/>
    </source>
</evidence>
<dbReference type="Gene3D" id="3.20.20.70">
    <property type="entry name" value="Aldolase class I"/>
    <property type="match status" value="1"/>
</dbReference>
<dbReference type="GO" id="GO:0005737">
    <property type="term" value="C:cytoplasm"/>
    <property type="evidence" value="ECO:0007669"/>
    <property type="project" value="UniProtKB-SubCell"/>
</dbReference>
<evidence type="ECO:0000256" key="6">
    <source>
        <dbReference type="ARBA" id="ARBA00022749"/>
    </source>
</evidence>
<comment type="activity regulation">
    <text evidence="13">Mycophenolic acid (MPA) is a non-competitive inhibitor that prevents formation of the closed enzyme conformation by binding to the same site as the amobile flap. In contrast, mizoribine monophosphate (MZP) is a competitive inhibitor that induces the closed conformation. MPA is a potent inhibitor of mammalian IMPDHs but a poor inhibitor of the bacterial enzymes. MZP is a more potent inhibitor of bacterial IMPDH.</text>
</comment>
<evidence type="ECO:0000256" key="19">
    <source>
        <dbReference type="RuleBase" id="RU003928"/>
    </source>
</evidence>
<dbReference type="HAMAP" id="MF_01964">
    <property type="entry name" value="IMPDH"/>
    <property type="match status" value="1"/>
</dbReference>
<evidence type="ECO:0000256" key="1">
    <source>
        <dbReference type="ARBA" id="ARBA00001958"/>
    </source>
</evidence>
<feature type="domain" description="CBS" evidence="20">
    <location>
        <begin position="202"/>
        <end position="260"/>
    </location>
</feature>
<dbReference type="FunFam" id="3.20.20.70:FF:000007">
    <property type="entry name" value="Chromosome 19 SCAF14664, whole genome shotgun sequence"/>
    <property type="match status" value="1"/>
</dbReference>
<evidence type="ECO:0000256" key="17">
    <source>
        <dbReference type="PROSITE-ProRule" id="PRU00703"/>
    </source>
</evidence>
<keyword evidence="6 13" id="KW-0332">GMP biosynthesis</keyword>
<evidence type="ECO:0000256" key="4">
    <source>
        <dbReference type="ARBA" id="ARBA00022490"/>
    </source>
</evidence>
<comment type="caution">
    <text evidence="21">The sequence shown here is derived from an EMBL/GenBank/DDBJ whole genome shotgun (WGS) entry which is preliminary data.</text>
</comment>
<keyword evidence="5 13" id="KW-0479">Metal-binding</keyword>
<name>A0A6A4X3B4_AMPAM</name>
<comment type="function">
    <text evidence="13">Catalyzes the conversion of inosine 5'-phosphate (IMP) to xanthosine 5'-phosphate (XMP), the first committed and rate-limiting step in the de novo synthesis of guanine nucleotides, and therefore plays an important role in the regulation of cell growth.</text>
</comment>
<evidence type="ECO:0000256" key="15">
    <source>
        <dbReference type="PIRSR" id="PIRSR000130-3"/>
    </source>
</evidence>
<dbReference type="PIRSF" id="PIRSF000130">
    <property type="entry name" value="IMPDH"/>
    <property type="match status" value="1"/>
</dbReference>
<dbReference type="GO" id="GO:0046872">
    <property type="term" value="F:metal ion binding"/>
    <property type="evidence" value="ECO:0007669"/>
    <property type="project" value="UniProtKB-UniRule"/>
</dbReference>
<dbReference type="InterPro" id="IPR001093">
    <property type="entry name" value="IMP_DH_GMPRt"/>
</dbReference>
<feature type="binding site" evidence="13">
    <location>
        <begin position="410"/>
        <end position="411"/>
    </location>
    <ligand>
        <name>IMP</name>
        <dbReference type="ChEBI" id="CHEBI:58053"/>
    </ligand>
</feature>
<dbReference type="NCBIfam" id="TIGR01302">
    <property type="entry name" value="IMP_dehydrog"/>
    <property type="match status" value="1"/>
</dbReference>
<accession>A0A6A4X3B4</accession>
<keyword evidence="7 13" id="KW-0658">Purine biosynthesis</keyword>
<evidence type="ECO:0000256" key="2">
    <source>
        <dbReference type="ARBA" id="ARBA00004496"/>
    </source>
</evidence>
<evidence type="ECO:0000256" key="12">
    <source>
        <dbReference type="ARBA" id="ARBA00048028"/>
    </source>
</evidence>
<dbReference type="CDD" id="cd04601">
    <property type="entry name" value="CBS_pair_IMPDH"/>
    <property type="match status" value="1"/>
</dbReference>
<feature type="active site" description="Proton acceptor" evidence="13 14">
    <location>
        <position position="453"/>
    </location>
</feature>
<dbReference type="Proteomes" id="UP000440578">
    <property type="component" value="Unassembled WGS sequence"/>
</dbReference>
<evidence type="ECO:0000256" key="18">
    <source>
        <dbReference type="RuleBase" id="RU003927"/>
    </source>
</evidence>
<protein>
    <recommendedName>
        <fullName evidence="13 19">Inosine-5'-monophosphate dehydrogenase</fullName>
        <shortName evidence="13">IMP dehydrogenase</shortName>
        <shortName evidence="13">IMPD</shortName>
        <shortName evidence="13">IMPDH</shortName>
        <ecNumber evidence="13 19">1.1.1.205</ecNumber>
    </recommendedName>
</protein>
<proteinExistence type="inferred from homology"/>
<feature type="domain" description="CBS" evidence="20">
    <location>
        <begin position="138"/>
        <end position="198"/>
    </location>
</feature>
<feature type="binding site" description="in other chain" evidence="13 16">
    <location>
        <position position="349"/>
    </location>
    <ligand>
        <name>K(+)</name>
        <dbReference type="ChEBI" id="CHEBI:29103"/>
        <note>ligand shared between two tetrameric partners</note>
    </ligand>
</feature>
<comment type="subcellular location">
    <subcellularLocation>
        <location evidence="2 13">Cytoplasm</location>
    </subcellularLocation>
</comment>
<dbReference type="EMBL" id="VIIS01000073">
    <property type="protein sequence ID" value="KAF0313757.1"/>
    <property type="molecule type" value="Genomic_DNA"/>
</dbReference>
<comment type="similarity">
    <text evidence="3 13 18">Belongs to the IMPDH/GMPR family.</text>
</comment>
<feature type="binding site" description="in other chain" evidence="13 16">
    <location>
        <position position="351"/>
    </location>
    <ligand>
        <name>K(+)</name>
        <dbReference type="ChEBI" id="CHEBI:29103"/>
        <note>ligand shared between two tetrameric partners</note>
    </ligand>
</feature>
<dbReference type="SUPFAM" id="SSF51412">
    <property type="entry name" value="Inosine monophosphate dehydrogenase (IMPDH)"/>
    <property type="match status" value="2"/>
</dbReference>
<dbReference type="Pfam" id="PF00478">
    <property type="entry name" value="IMPDH"/>
    <property type="match status" value="1"/>
</dbReference>
<evidence type="ECO:0000256" key="5">
    <source>
        <dbReference type="ARBA" id="ARBA00022723"/>
    </source>
</evidence>
<keyword evidence="22" id="KW-1185">Reference proteome</keyword>
<organism evidence="21 22">
    <name type="scientific">Amphibalanus amphitrite</name>
    <name type="common">Striped barnacle</name>
    <name type="synonym">Balanus amphitrite</name>
    <dbReference type="NCBI Taxonomy" id="1232801"/>
    <lineage>
        <taxon>Eukaryota</taxon>
        <taxon>Metazoa</taxon>
        <taxon>Ecdysozoa</taxon>
        <taxon>Arthropoda</taxon>
        <taxon>Crustacea</taxon>
        <taxon>Multicrustacea</taxon>
        <taxon>Cirripedia</taxon>
        <taxon>Thoracica</taxon>
        <taxon>Thoracicalcarea</taxon>
        <taxon>Balanomorpha</taxon>
        <taxon>Balanoidea</taxon>
        <taxon>Balanidae</taxon>
        <taxon>Amphibalaninae</taxon>
        <taxon>Amphibalanus</taxon>
    </lineage>
</organism>
<feature type="binding site" evidence="13 15">
    <location>
        <begin position="347"/>
        <end position="349"/>
    </location>
    <ligand>
        <name>NAD(+)</name>
        <dbReference type="ChEBI" id="CHEBI:57540"/>
    </ligand>
</feature>
<dbReference type="EC" id="1.1.1.205" evidence="13 19"/>
<dbReference type="SMART" id="SM01240">
    <property type="entry name" value="IMPDH"/>
    <property type="match status" value="1"/>
</dbReference>
<feature type="binding site" evidence="13">
    <location>
        <begin position="387"/>
        <end position="389"/>
    </location>
    <ligand>
        <name>IMP</name>
        <dbReference type="ChEBI" id="CHEBI:58053"/>
    </ligand>
</feature>
<feature type="binding site" evidence="13 15">
    <location>
        <begin position="297"/>
        <end position="299"/>
    </location>
    <ligand>
        <name>NAD(+)</name>
        <dbReference type="ChEBI" id="CHEBI:57540"/>
    </ligand>
</feature>
<feature type="binding site" evidence="13">
    <location>
        <begin position="434"/>
        <end position="438"/>
    </location>
    <ligand>
        <name>IMP</name>
        <dbReference type="ChEBI" id="CHEBI:58053"/>
    </ligand>
</feature>
<dbReference type="InterPro" id="IPR000644">
    <property type="entry name" value="CBS_dom"/>
</dbReference>
<feature type="active site" description="Thioimidate intermediate" evidence="13 14">
    <location>
        <position position="354"/>
    </location>
</feature>
<keyword evidence="10 13" id="KW-0520">NAD</keyword>
<feature type="binding site" evidence="13">
    <location>
        <position position="466"/>
    </location>
    <ligand>
        <name>IMP</name>
        <dbReference type="ChEBI" id="CHEBI:58053"/>
    </ligand>
</feature>
<evidence type="ECO:0000259" key="20">
    <source>
        <dbReference type="PROSITE" id="PS51371"/>
    </source>
</evidence>
<dbReference type="CDD" id="cd00381">
    <property type="entry name" value="IMPDH"/>
    <property type="match status" value="1"/>
</dbReference>
<evidence type="ECO:0000256" key="8">
    <source>
        <dbReference type="ARBA" id="ARBA00022958"/>
    </source>
</evidence>
<dbReference type="PROSITE" id="PS00487">
    <property type="entry name" value="IMP_DH_GMP_RED"/>
    <property type="match status" value="1"/>
</dbReference>
<keyword evidence="4 13" id="KW-0963">Cytoplasm</keyword>
<dbReference type="GO" id="GO:0000166">
    <property type="term" value="F:nucleotide binding"/>
    <property type="evidence" value="ECO:0007669"/>
    <property type="project" value="UniProtKB-UniRule"/>
</dbReference>
<evidence type="ECO:0000256" key="14">
    <source>
        <dbReference type="PIRSR" id="PIRSR000130-1"/>
    </source>
</evidence>
<dbReference type="PROSITE" id="PS51371">
    <property type="entry name" value="CBS"/>
    <property type="match status" value="2"/>
</dbReference>
<evidence type="ECO:0000256" key="7">
    <source>
        <dbReference type="ARBA" id="ARBA00022755"/>
    </source>
</evidence>
<dbReference type="GO" id="GO:0006177">
    <property type="term" value="P:GMP biosynthetic process"/>
    <property type="evidence" value="ECO:0007669"/>
    <property type="project" value="UniProtKB-UniRule"/>
</dbReference>
<dbReference type="GO" id="GO:0006183">
    <property type="term" value="P:GTP biosynthetic process"/>
    <property type="evidence" value="ECO:0007669"/>
    <property type="project" value="TreeGrafter"/>
</dbReference>
<dbReference type="InterPro" id="IPR015875">
    <property type="entry name" value="IMP_DH/GMP_Rdtase_CS"/>
</dbReference>
<dbReference type="PANTHER" id="PTHR11911:SF111">
    <property type="entry name" value="INOSINE-5'-MONOPHOSPHATE DEHYDROGENASE"/>
    <property type="match status" value="1"/>
</dbReference>
<evidence type="ECO:0000256" key="10">
    <source>
        <dbReference type="ARBA" id="ARBA00023027"/>
    </source>
</evidence>
<evidence type="ECO:0000256" key="3">
    <source>
        <dbReference type="ARBA" id="ARBA00005502"/>
    </source>
</evidence>
<evidence type="ECO:0000256" key="11">
    <source>
        <dbReference type="ARBA" id="ARBA00023122"/>
    </source>
</evidence>
<comment type="cofactor">
    <cofactor evidence="1 13">
        <name>K(+)</name>
        <dbReference type="ChEBI" id="CHEBI:29103"/>
    </cofactor>
</comment>
<dbReference type="AlphaFoldDB" id="A0A6A4X3B4"/>
<feature type="binding site" evidence="13">
    <location>
        <position position="521"/>
    </location>
    <ligand>
        <name>K(+)</name>
        <dbReference type="ChEBI" id="CHEBI:29103"/>
        <note>ligand shared between two tetrameric partners</note>
    </ligand>
</feature>
<dbReference type="Pfam" id="PF00571">
    <property type="entry name" value="CBS"/>
    <property type="match status" value="2"/>
</dbReference>
<keyword evidence="11 17" id="KW-0129">CBS domain</keyword>
<dbReference type="InterPro" id="IPR013785">
    <property type="entry name" value="Aldolase_TIM"/>
</dbReference>
<reference evidence="21 22" key="1">
    <citation type="submission" date="2019-07" db="EMBL/GenBank/DDBJ databases">
        <title>Draft genome assembly of a fouling barnacle, Amphibalanus amphitrite (Darwin, 1854): The first reference genome for Thecostraca.</title>
        <authorList>
            <person name="Kim W."/>
        </authorList>
    </citation>
    <scope>NUCLEOTIDE SEQUENCE [LARGE SCALE GENOMIC DNA]</scope>
    <source>
        <strain evidence="21">SNU_AA5</strain>
        <tissue evidence="21">Soma without cirri and trophi</tissue>
    </source>
</reference>
<comment type="pathway">
    <text evidence="13 19">Purine metabolism; XMP biosynthesis via de novo pathway; XMP from IMP: step 1/1.</text>
</comment>
<sequence length="539" mass="58163">MDPYSVQFVSSPVTSQHLGIYRTGMADYLISGGAGYVPDDGLTGAQLFGNGDGLTYNDFILLPGFIDFQADQVDLTSALTRKITLKSPLVSSPMDTVTESEMAISIALCGGIGIIHNNCSPEYQANEALKVKKYKHGFIRDPFVLSPNHKVKDVFEIKRTRGFGGFPVTENGRLGGRLLGIVTSRDIDFLDHASETTISQIMTTGDALVTAPASVSLQDANDILEKSKKGKLPIVNENQELVALIARTDLKKSRTFPMSSKDENKQLLVGAAVGTREEDKKRLELLYQAGVDVIVLDSSQGNSVFQIKMIRYIKDNYPEMQVIGGNVVTAAQAKNLIDAGVDGLRVGMGSGSICITQEVMAVGRPQGTAVYKVAEYARRFGVPVIADGGVQNVGHITKALALGASTVMMGSLLAGTTEAPGEYFFSDGVRLKKYRGMGSLEAMEKKQGTQGDRYFHKEGEKMKVAQGVSGSIVDKGSILQFVPYLQAGIRHGCQDLGAKSLSICRAMMYSGELKFERRTGSAQAEGAVHGLHSYEKRLF</sequence>
<dbReference type="OrthoDB" id="416622at2759"/>
<feature type="binding site" description="in other chain" evidence="13 16">
    <location>
        <position position="354"/>
    </location>
    <ligand>
        <name>K(+)</name>
        <dbReference type="ChEBI" id="CHEBI:29103"/>
        <note>ligand shared between two tetrameric partners</note>
    </ligand>
</feature>
<evidence type="ECO:0000313" key="22">
    <source>
        <dbReference type="Proteomes" id="UP000440578"/>
    </source>
</evidence>
<evidence type="ECO:0000256" key="13">
    <source>
        <dbReference type="HAMAP-Rule" id="MF_03156"/>
    </source>
</evidence>
<dbReference type="InterPro" id="IPR005990">
    <property type="entry name" value="IMP_DH"/>
</dbReference>
<evidence type="ECO:0000256" key="16">
    <source>
        <dbReference type="PIRSR" id="PIRSR000130-4"/>
    </source>
</evidence>
<evidence type="ECO:0000313" key="21">
    <source>
        <dbReference type="EMBL" id="KAF0313757.1"/>
    </source>
</evidence>
<dbReference type="UniPathway" id="UPA00601">
    <property type="reaction ID" value="UER00295"/>
</dbReference>